<keyword evidence="2" id="KW-0813">Transport</keyword>
<evidence type="ECO:0000256" key="3">
    <source>
        <dbReference type="ARBA" id="ARBA00022692"/>
    </source>
</evidence>
<protein>
    <submittedName>
        <fullName evidence="8">Cation transporter</fullName>
    </submittedName>
</protein>
<proteinExistence type="predicted"/>
<keyword evidence="5 6" id="KW-0472">Membrane</keyword>
<feature type="transmembrane region" description="Helical" evidence="6">
    <location>
        <begin position="199"/>
        <end position="218"/>
    </location>
</feature>
<feature type="transmembrane region" description="Helical" evidence="6">
    <location>
        <begin position="93"/>
        <end position="119"/>
    </location>
</feature>
<evidence type="ECO:0000259" key="7">
    <source>
        <dbReference type="Pfam" id="PF01545"/>
    </source>
</evidence>
<dbReference type="Pfam" id="PF01545">
    <property type="entry name" value="Cation_efflux"/>
    <property type="match status" value="1"/>
</dbReference>
<feature type="transmembrane region" description="Helical" evidence="6">
    <location>
        <begin position="173"/>
        <end position="193"/>
    </location>
</feature>
<keyword evidence="4 6" id="KW-1133">Transmembrane helix</keyword>
<evidence type="ECO:0000256" key="4">
    <source>
        <dbReference type="ARBA" id="ARBA00022989"/>
    </source>
</evidence>
<dbReference type="SUPFAM" id="SSF161111">
    <property type="entry name" value="Cation efflux protein transmembrane domain-like"/>
    <property type="match status" value="1"/>
</dbReference>
<dbReference type="Proteomes" id="UP001595528">
    <property type="component" value="Unassembled WGS sequence"/>
</dbReference>
<dbReference type="RefSeq" id="WP_379900420.1">
    <property type="nucleotide sequence ID" value="NZ_JBHRTR010000025.1"/>
</dbReference>
<dbReference type="InterPro" id="IPR050291">
    <property type="entry name" value="CDF_Transporter"/>
</dbReference>
<reference evidence="9" key="1">
    <citation type="journal article" date="2019" name="Int. J. Syst. Evol. Microbiol.">
        <title>The Global Catalogue of Microorganisms (GCM) 10K type strain sequencing project: providing services to taxonomists for standard genome sequencing and annotation.</title>
        <authorList>
            <consortium name="The Broad Institute Genomics Platform"/>
            <consortium name="The Broad Institute Genome Sequencing Center for Infectious Disease"/>
            <person name="Wu L."/>
            <person name="Ma J."/>
        </authorList>
    </citation>
    <scope>NUCLEOTIDE SEQUENCE [LARGE SCALE GENOMIC DNA]</scope>
    <source>
        <strain evidence="9">KCTC 42964</strain>
    </source>
</reference>
<feature type="transmembrane region" description="Helical" evidence="6">
    <location>
        <begin position="131"/>
        <end position="152"/>
    </location>
</feature>
<evidence type="ECO:0000256" key="1">
    <source>
        <dbReference type="ARBA" id="ARBA00004141"/>
    </source>
</evidence>
<keyword evidence="9" id="KW-1185">Reference proteome</keyword>
<dbReference type="PANTHER" id="PTHR43840:SF15">
    <property type="entry name" value="MITOCHONDRIAL METAL TRANSPORTER 1-RELATED"/>
    <property type="match status" value="1"/>
</dbReference>
<dbReference type="EMBL" id="JBHRTR010000025">
    <property type="protein sequence ID" value="MFC3227872.1"/>
    <property type="molecule type" value="Genomic_DNA"/>
</dbReference>
<accession>A0ABV7KZV8</accession>
<feature type="transmembrane region" description="Helical" evidence="6">
    <location>
        <begin position="26"/>
        <end position="46"/>
    </location>
</feature>
<evidence type="ECO:0000313" key="8">
    <source>
        <dbReference type="EMBL" id="MFC3227872.1"/>
    </source>
</evidence>
<dbReference type="InterPro" id="IPR027469">
    <property type="entry name" value="Cation_efflux_TMD_sf"/>
</dbReference>
<dbReference type="PANTHER" id="PTHR43840">
    <property type="entry name" value="MITOCHONDRIAL METAL TRANSPORTER 1-RELATED"/>
    <property type="match status" value="1"/>
</dbReference>
<evidence type="ECO:0000256" key="6">
    <source>
        <dbReference type="SAM" id="Phobius"/>
    </source>
</evidence>
<organism evidence="8 9">
    <name type="scientific">Marinibaculum pumilum</name>
    <dbReference type="NCBI Taxonomy" id="1766165"/>
    <lineage>
        <taxon>Bacteria</taxon>
        <taxon>Pseudomonadati</taxon>
        <taxon>Pseudomonadota</taxon>
        <taxon>Alphaproteobacteria</taxon>
        <taxon>Rhodospirillales</taxon>
        <taxon>Rhodospirillaceae</taxon>
        <taxon>Marinibaculum</taxon>
    </lineage>
</organism>
<comment type="caution">
    <text evidence="8">The sequence shown here is derived from an EMBL/GenBank/DDBJ whole genome shotgun (WGS) entry which is preliminary data.</text>
</comment>
<dbReference type="Gene3D" id="1.20.1510.10">
    <property type="entry name" value="Cation efflux protein transmembrane domain"/>
    <property type="match status" value="1"/>
</dbReference>
<evidence type="ECO:0000313" key="9">
    <source>
        <dbReference type="Proteomes" id="UP001595528"/>
    </source>
</evidence>
<feature type="domain" description="Cation efflux protein transmembrane" evidence="7">
    <location>
        <begin position="26"/>
        <end position="231"/>
    </location>
</feature>
<feature type="transmembrane region" description="Helical" evidence="6">
    <location>
        <begin position="52"/>
        <end position="72"/>
    </location>
</feature>
<gene>
    <name evidence="8" type="ORF">ACFOGJ_11560</name>
</gene>
<dbReference type="InterPro" id="IPR058533">
    <property type="entry name" value="Cation_efflux_TM"/>
</dbReference>
<comment type="subcellular location">
    <subcellularLocation>
        <location evidence="1">Membrane</location>
        <topology evidence="1">Multi-pass membrane protein</topology>
    </subcellularLocation>
</comment>
<evidence type="ECO:0000256" key="2">
    <source>
        <dbReference type="ARBA" id="ARBA00022448"/>
    </source>
</evidence>
<name>A0ABV7KZV8_9PROT</name>
<keyword evidence="3 6" id="KW-0812">Transmembrane</keyword>
<evidence type="ECO:0000256" key="5">
    <source>
        <dbReference type="ARBA" id="ARBA00023136"/>
    </source>
</evidence>
<sequence>MTAGEGGTGGTAPAARDAAAVEARSLTVSLWANLFMAVTGILAAWLSHSDAVLIDGLYSAVNFAAAIVARRVGASVARRPDRSRPFGYDADEALYVTFRSMVLVGILVFAALTAATKIFTYLAEGEAPDLVFGPIVVYGAMMVVICLGLAWLHHRNWVRGGRRSEILRTEARAALVDGAISAGTAVALFLVQFLQGTALAPIVPVADAIVVLILVALIGPQPVRLFLDALREVAGGSAPDHHVAAADAIARRLCGDLGFVLRDLAVLKMGRSFFIVAYADPQRPVAATEIDTANDRLAAEYRAAFGNARSEIVVTTSGRHGTIADRPEVEGRGSEG</sequence>